<dbReference type="GeneTree" id="ENSGT00940000159019"/>
<evidence type="ECO:0000256" key="15">
    <source>
        <dbReference type="SAM" id="MobiDB-lite"/>
    </source>
</evidence>
<dbReference type="GO" id="GO:0035331">
    <property type="term" value="P:negative regulation of hippo signaling"/>
    <property type="evidence" value="ECO:0007669"/>
    <property type="project" value="TreeGrafter"/>
</dbReference>
<dbReference type="GO" id="GO:0005912">
    <property type="term" value="C:adherens junction"/>
    <property type="evidence" value="ECO:0007669"/>
    <property type="project" value="TreeGrafter"/>
</dbReference>
<dbReference type="STRING" id="8081.ENSPREP00000013791"/>
<dbReference type="Pfam" id="PF00412">
    <property type="entry name" value="LIM"/>
    <property type="match status" value="3"/>
</dbReference>
<dbReference type="GO" id="GO:0005634">
    <property type="term" value="C:nucleus"/>
    <property type="evidence" value="ECO:0007669"/>
    <property type="project" value="UniProtKB-SubCell"/>
</dbReference>
<evidence type="ECO:0000256" key="14">
    <source>
        <dbReference type="PROSITE-ProRule" id="PRU00125"/>
    </source>
</evidence>
<dbReference type="FunFam" id="2.10.110.10:FF:000028">
    <property type="entry name" value="LIM domain-containing protein 1"/>
    <property type="match status" value="1"/>
</dbReference>
<evidence type="ECO:0000256" key="2">
    <source>
        <dbReference type="ARBA" id="ARBA00004496"/>
    </source>
</evidence>
<evidence type="ECO:0000256" key="5">
    <source>
        <dbReference type="ARBA" id="ARBA00022490"/>
    </source>
</evidence>
<dbReference type="CDD" id="cd09352">
    <property type="entry name" value="LIM1_Ajuba_like"/>
    <property type="match status" value="1"/>
</dbReference>
<evidence type="ECO:0000256" key="6">
    <source>
        <dbReference type="ARBA" id="ARBA00022491"/>
    </source>
</evidence>
<protein>
    <recommendedName>
        <fullName evidence="4">LIM domain-containing protein 1</fullName>
    </recommendedName>
</protein>
<feature type="domain" description="LIM zinc-binding" evidence="16">
    <location>
        <begin position="461"/>
        <end position="529"/>
    </location>
</feature>
<evidence type="ECO:0000256" key="11">
    <source>
        <dbReference type="ARBA" id="ARBA00023038"/>
    </source>
</evidence>
<dbReference type="FunFam" id="2.10.110.10:FF:000037">
    <property type="entry name" value="LIM domain-containing protein 1"/>
    <property type="match status" value="1"/>
</dbReference>
<dbReference type="CDD" id="cd09438">
    <property type="entry name" value="LIM3_Ajuba_like"/>
    <property type="match status" value="1"/>
</dbReference>
<keyword evidence="13" id="KW-0539">Nucleus</keyword>
<evidence type="ECO:0000256" key="1">
    <source>
        <dbReference type="ARBA" id="ARBA00004123"/>
    </source>
</evidence>
<comment type="subcellular location">
    <subcellularLocation>
        <location evidence="2">Cytoplasm</location>
    </subcellularLocation>
    <subcellularLocation>
        <location evidence="1">Nucleus</location>
    </subcellularLocation>
</comment>
<evidence type="ECO:0000256" key="4">
    <source>
        <dbReference type="ARBA" id="ARBA00015501"/>
    </source>
</evidence>
<feature type="domain" description="LIM zinc-binding" evidence="16">
    <location>
        <begin position="400"/>
        <end position="460"/>
    </location>
</feature>
<dbReference type="SMART" id="SM00132">
    <property type="entry name" value="LIM"/>
    <property type="match status" value="3"/>
</dbReference>
<keyword evidence="10" id="KW-0805">Transcription regulation</keyword>
<dbReference type="PROSITE" id="PS00478">
    <property type="entry name" value="LIM_DOMAIN_1"/>
    <property type="match status" value="1"/>
</dbReference>
<dbReference type="InterPro" id="IPR047172">
    <property type="entry name" value="Ajuba-like"/>
</dbReference>
<keyword evidence="8" id="KW-0677">Repeat</keyword>
<dbReference type="GO" id="GO:0005667">
    <property type="term" value="C:transcription regulator complex"/>
    <property type="evidence" value="ECO:0007669"/>
    <property type="project" value="TreeGrafter"/>
</dbReference>
<keyword evidence="12" id="KW-0804">Transcription</keyword>
<keyword evidence="6" id="KW-0678">Repressor</keyword>
<evidence type="ECO:0000256" key="8">
    <source>
        <dbReference type="ARBA" id="ARBA00022737"/>
    </source>
</evidence>
<evidence type="ECO:0000256" key="10">
    <source>
        <dbReference type="ARBA" id="ARBA00023015"/>
    </source>
</evidence>
<evidence type="ECO:0000256" key="7">
    <source>
        <dbReference type="ARBA" id="ARBA00022723"/>
    </source>
</evidence>
<dbReference type="CDD" id="cd09355">
    <property type="entry name" value="LIM2_Ajuba_like"/>
    <property type="match status" value="1"/>
</dbReference>
<evidence type="ECO:0000313" key="17">
    <source>
        <dbReference type="Ensembl" id="ENSPREP00000013791.1"/>
    </source>
</evidence>
<feature type="domain" description="LIM zinc-binding" evidence="16">
    <location>
        <begin position="335"/>
        <end position="396"/>
    </location>
</feature>
<feature type="compositionally biased region" description="Low complexity" evidence="15">
    <location>
        <begin position="149"/>
        <end position="158"/>
    </location>
</feature>
<dbReference type="InterPro" id="IPR001781">
    <property type="entry name" value="Znf_LIM"/>
</dbReference>
<keyword evidence="7 14" id="KW-0479">Metal-binding</keyword>
<dbReference type="PANTHER" id="PTHR24219:SF3">
    <property type="entry name" value="LIM DOMAIN-CONTAINING PROTEIN 1"/>
    <property type="match status" value="1"/>
</dbReference>
<dbReference type="GO" id="GO:0000932">
    <property type="term" value="C:P-body"/>
    <property type="evidence" value="ECO:0007669"/>
    <property type="project" value="TreeGrafter"/>
</dbReference>
<dbReference type="OMA" id="HIEPGCS"/>
<dbReference type="AlphaFoldDB" id="A0A3P9NW41"/>
<dbReference type="Proteomes" id="UP000242638">
    <property type="component" value="Unassembled WGS sequence"/>
</dbReference>
<evidence type="ECO:0000256" key="12">
    <source>
        <dbReference type="ARBA" id="ARBA00023163"/>
    </source>
</evidence>
<dbReference type="GO" id="GO:0003714">
    <property type="term" value="F:transcription corepressor activity"/>
    <property type="evidence" value="ECO:0007669"/>
    <property type="project" value="TreeGrafter"/>
</dbReference>
<organism evidence="17 18">
    <name type="scientific">Poecilia reticulata</name>
    <name type="common">Guppy</name>
    <name type="synonym">Acanthophacelus reticulatus</name>
    <dbReference type="NCBI Taxonomy" id="8081"/>
    <lineage>
        <taxon>Eukaryota</taxon>
        <taxon>Metazoa</taxon>
        <taxon>Chordata</taxon>
        <taxon>Craniata</taxon>
        <taxon>Vertebrata</taxon>
        <taxon>Euteleostomi</taxon>
        <taxon>Actinopterygii</taxon>
        <taxon>Neopterygii</taxon>
        <taxon>Teleostei</taxon>
        <taxon>Neoteleostei</taxon>
        <taxon>Acanthomorphata</taxon>
        <taxon>Ovalentaria</taxon>
        <taxon>Atherinomorphae</taxon>
        <taxon>Cyprinodontiformes</taxon>
        <taxon>Poeciliidae</taxon>
        <taxon>Poeciliinae</taxon>
        <taxon>Poecilia</taxon>
    </lineage>
</organism>
<dbReference type="InterPro" id="IPR047247">
    <property type="entry name" value="Ajuba-like_LIM2"/>
</dbReference>
<dbReference type="FunFam" id="2.10.110.10:FF:000036">
    <property type="entry name" value="LIM domain-containing protein 1"/>
    <property type="match status" value="1"/>
</dbReference>
<reference evidence="18" key="1">
    <citation type="submission" date="2013-11" db="EMBL/GenBank/DDBJ databases">
        <title>The genomic landscape of the Guanapo guppy.</title>
        <authorList>
            <person name="Kuenstner A."/>
            <person name="Dreyer C."/>
        </authorList>
    </citation>
    <scope>NUCLEOTIDE SEQUENCE</scope>
    <source>
        <strain evidence="18">Guanapo</strain>
    </source>
</reference>
<dbReference type="InterPro" id="IPR047245">
    <property type="entry name" value="Ajuba-like_LIM1"/>
</dbReference>
<dbReference type="GO" id="GO:0007010">
    <property type="term" value="P:cytoskeleton organization"/>
    <property type="evidence" value="ECO:0007669"/>
    <property type="project" value="TreeGrafter"/>
</dbReference>
<feature type="compositionally biased region" description="Polar residues" evidence="15">
    <location>
        <begin position="162"/>
        <end position="180"/>
    </location>
</feature>
<evidence type="ECO:0000259" key="16">
    <source>
        <dbReference type="PROSITE" id="PS50023"/>
    </source>
</evidence>
<evidence type="ECO:0000313" key="18">
    <source>
        <dbReference type="Proteomes" id="UP000242638"/>
    </source>
</evidence>
<reference evidence="17" key="3">
    <citation type="submission" date="2025-09" db="UniProtKB">
        <authorList>
            <consortium name="Ensembl"/>
        </authorList>
    </citation>
    <scope>IDENTIFICATION</scope>
    <source>
        <strain evidence="17">Guanapo</strain>
    </source>
</reference>
<dbReference type="GO" id="GO:0046872">
    <property type="term" value="F:metal ion binding"/>
    <property type="evidence" value="ECO:0007669"/>
    <property type="project" value="UniProtKB-KW"/>
</dbReference>
<name>A0A3P9NW41_POERE</name>
<comment type="similarity">
    <text evidence="3">Belongs to the zyxin/ajuba family.</text>
</comment>
<dbReference type="SUPFAM" id="SSF57716">
    <property type="entry name" value="Glucocorticoid receptor-like (DNA-binding domain)"/>
    <property type="match status" value="2"/>
</dbReference>
<proteinExistence type="inferred from homology"/>
<sequence length="540" mass="58905">MDKYEDLGLEASKFIEDLNMYEASRDGLFRMRRDAGNNPDFEETRRVFASKMTKIHMQKQQEEMAKSNQVIKMNGGHHGGAHYTKDRPPINSYRQPGEAAAKPPILSGPVPSASPVNQCVQAEAPASRAHGYGSNYDNNERLEPHSSHHSNSSITSHHQPQRLHTSSTVSPSQATNQSPLCSAGTARVWTGEPIGAPSSEGIPAFPLTAFTGDADCHVQQPVSHYLQSVNHNGPPVTSFAPEMPQPKAQVTSAAPCASKNQLPAWSQMPGGVQAMQVIGDGPGGPSSPKPVQISSTAQPVQPLEQGPSAAEIKLEALTKQLEKEMDAQPKSDYFGLCVKCNKAVYGANQACQAMGSLYHDTCFTCSACSRRLRGKAFYYVGGKVFCEEDFLYSGFQQSADKCNACGHLIMDMILQALGKSYHPGCFRCVICNESLDGVPFTVDTENKIYCVKDYHRVLAPKCAACNQPILPSEGSDETIRVVSMDKDYHVECYHCEDCKMELNDEEGHRCYPLNGHLLCHSCHLKHIKPGCPPAVPASTY</sequence>
<reference evidence="17" key="2">
    <citation type="submission" date="2025-08" db="UniProtKB">
        <authorList>
            <consortium name="Ensembl"/>
        </authorList>
    </citation>
    <scope>IDENTIFICATION</scope>
    <source>
        <strain evidence="17">Guanapo</strain>
    </source>
</reference>
<keyword evidence="11 14" id="KW-0440">LIM domain</keyword>
<dbReference type="InterPro" id="IPR047248">
    <property type="entry name" value="Ajuba-like_LIM3"/>
</dbReference>
<dbReference type="Ensembl" id="ENSPRET00000013934.1">
    <property type="protein sequence ID" value="ENSPREP00000013791.1"/>
    <property type="gene ID" value="ENSPREG00000009359.1"/>
</dbReference>
<feature type="region of interest" description="Disordered" evidence="15">
    <location>
        <begin position="76"/>
        <end position="181"/>
    </location>
</feature>
<accession>A0A3P9NW41</accession>
<dbReference type="Bgee" id="ENSPREG00000009359">
    <property type="expression patterns" value="Expressed in caudal fin and 1 other cell type or tissue"/>
</dbReference>
<keyword evidence="5" id="KW-0963">Cytoplasm</keyword>
<evidence type="ECO:0000256" key="9">
    <source>
        <dbReference type="ARBA" id="ARBA00022833"/>
    </source>
</evidence>
<dbReference type="PROSITE" id="PS50023">
    <property type="entry name" value="LIM_DOMAIN_2"/>
    <property type="match status" value="3"/>
</dbReference>
<evidence type="ECO:0000256" key="13">
    <source>
        <dbReference type="ARBA" id="ARBA00023242"/>
    </source>
</evidence>
<evidence type="ECO:0000256" key="3">
    <source>
        <dbReference type="ARBA" id="ARBA00009611"/>
    </source>
</evidence>
<dbReference type="Gene3D" id="2.10.110.10">
    <property type="entry name" value="Cysteine Rich Protein"/>
    <property type="match status" value="3"/>
</dbReference>
<keyword evidence="9 14" id="KW-0862">Zinc</keyword>
<keyword evidence="18" id="KW-1185">Reference proteome</keyword>
<dbReference type="PANTHER" id="PTHR24219">
    <property type="entry name" value="LIM DOMAIN-CONTAINING PROTEIN JUB"/>
    <property type="match status" value="1"/>
</dbReference>
<dbReference type="GO" id="GO:0001666">
    <property type="term" value="P:response to hypoxia"/>
    <property type="evidence" value="ECO:0007669"/>
    <property type="project" value="TreeGrafter"/>
</dbReference>